<dbReference type="Proteomes" id="UP000256491">
    <property type="component" value="Unassembled WGS sequence"/>
</dbReference>
<comment type="caution">
    <text evidence="1">The sequence shown here is derived from an EMBL/GenBank/DDBJ whole genome shotgun (WGS) entry which is preliminary data.</text>
</comment>
<evidence type="ECO:0000313" key="4">
    <source>
        <dbReference type="Proteomes" id="UP001184861"/>
    </source>
</evidence>
<dbReference type="EMBL" id="QNUF01000009">
    <property type="protein sequence ID" value="REC75722.1"/>
    <property type="molecule type" value="Genomic_DNA"/>
</dbReference>
<dbReference type="RefSeq" id="WP_052188583.1">
    <property type="nucleotide sequence ID" value="NZ_BJYH01000001.1"/>
</dbReference>
<reference evidence="2 3" key="1">
    <citation type="journal article" date="2010" name="Syst. Appl. Microbiol.">
        <title>Four new species of Chryseobacterium from the rhizosphere of coastal sand dune plants, Chryseobacterium elymi sp. nov., Chryseobacterium hagamense sp. nov., Chryseobacterium lathyri sp. nov. and Chryseobacterium rhizosphaerae sp. nov.</title>
        <authorList>
            <person name="Cho S.H."/>
            <person name="Lee K.S."/>
            <person name="Shin D.S."/>
            <person name="Han J.H."/>
            <person name="Park K.S."/>
            <person name="Lee C.H."/>
            <person name="Park K.H."/>
            <person name="Kim S.B."/>
        </authorList>
    </citation>
    <scope>NUCLEOTIDE SEQUENCE [LARGE SCALE GENOMIC DNA]</scope>
    <source>
        <strain evidence="2 3">KCTC 22548</strain>
    </source>
</reference>
<dbReference type="AlphaFoldDB" id="A0AAE3Y6Z5"/>
<protein>
    <submittedName>
        <fullName evidence="1">Uncharacterized protein</fullName>
    </submittedName>
</protein>
<sequence>MELRSDIEPDLKTAENRYPGILKLILDYTAHVDLSGDEDLSVYSQLESELHSITQKNVSQYSMEWWEEEGIEVLAFRIALPDPEKVENLSPEEIEEITFRIENPVIINKDWEEQTFEEQFSLYLDNYYRQFLALNKDK</sequence>
<keyword evidence="3" id="KW-1185">Reference proteome</keyword>
<proteinExistence type="predicted"/>
<reference evidence="2" key="2">
    <citation type="submission" date="2018-06" db="EMBL/GenBank/DDBJ databases">
        <authorList>
            <person name="Newman J.D."/>
            <person name="Hugo C.J."/>
            <person name="Kriek I.-M."/>
            <person name="Nel L."/>
        </authorList>
    </citation>
    <scope>NUCLEOTIDE SEQUENCE</scope>
    <source>
        <strain evidence="2">KCTC 22548</strain>
    </source>
</reference>
<dbReference type="Proteomes" id="UP001184861">
    <property type="component" value="Unassembled WGS sequence"/>
</dbReference>
<dbReference type="EMBL" id="JAVDQY010000001">
    <property type="protein sequence ID" value="MDR6526149.1"/>
    <property type="molecule type" value="Genomic_DNA"/>
</dbReference>
<reference evidence="1" key="3">
    <citation type="submission" date="2023-07" db="EMBL/GenBank/DDBJ databases">
        <title>Sorghum-associated microbial communities from plants grown in Nebraska, USA.</title>
        <authorList>
            <person name="Schachtman D."/>
        </authorList>
    </citation>
    <scope>NUCLEOTIDE SEQUENCE</scope>
    <source>
        <strain evidence="1">DS2360</strain>
    </source>
</reference>
<evidence type="ECO:0000313" key="2">
    <source>
        <dbReference type="EMBL" id="REC75722.1"/>
    </source>
</evidence>
<evidence type="ECO:0000313" key="1">
    <source>
        <dbReference type="EMBL" id="MDR6526149.1"/>
    </source>
</evidence>
<name>A0AAE3Y6Z5_9FLAO</name>
<organism evidence="1 4">
    <name type="scientific">Chryseobacterium rhizosphaerae</name>
    <dbReference type="NCBI Taxonomy" id="395937"/>
    <lineage>
        <taxon>Bacteria</taxon>
        <taxon>Pseudomonadati</taxon>
        <taxon>Bacteroidota</taxon>
        <taxon>Flavobacteriia</taxon>
        <taxon>Flavobacteriales</taxon>
        <taxon>Weeksellaceae</taxon>
        <taxon>Chryseobacterium group</taxon>
        <taxon>Chryseobacterium</taxon>
    </lineage>
</organism>
<accession>A0AAE3Y6Z5</accession>
<gene>
    <name evidence="2" type="ORF">DRF57_10155</name>
    <name evidence="1" type="ORF">J2787_001519</name>
</gene>
<evidence type="ECO:0000313" key="3">
    <source>
        <dbReference type="Proteomes" id="UP000256491"/>
    </source>
</evidence>